<dbReference type="InterPro" id="IPR036388">
    <property type="entry name" value="WH-like_DNA-bd_sf"/>
</dbReference>
<evidence type="ECO:0000313" key="12">
    <source>
        <dbReference type="Proteomes" id="UP000016646"/>
    </source>
</evidence>
<dbReference type="InterPro" id="IPR002481">
    <property type="entry name" value="FUR"/>
</dbReference>
<dbReference type="GO" id="GO:0003700">
    <property type="term" value="F:DNA-binding transcription factor activity"/>
    <property type="evidence" value="ECO:0007669"/>
    <property type="project" value="InterPro"/>
</dbReference>
<dbReference type="eggNOG" id="COG0735">
    <property type="taxonomic scope" value="Bacteria"/>
</dbReference>
<dbReference type="PATRIC" id="fig|1125725.3.peg.551"/>
<dbReference type="EMBL" id="AVQI01000020">
    <property type="protein sequence ID" value="ERK04505.1"/>
    <property type="molecule type" value="Genomic_DNA"/>
</dbReference>
<feature type="binding site" evidence="7">
    <location>
        <position position="147"/>
    </location>
    <ligand>
        <name>Zn(2+)</name>
        <dbReference type="ChEBI" id="CHEBI:29105"/>
    </ligand>
</feature>
<keyword evidence="2" id="KW-0678">Repressor</keyword>
<evidence type="ECO:0000256" key="8">
    <source>
        <dbReference type="PIRSR" id="PIRSR602481-2"/>
    </source>
</evidence>
<dbReference type="Pfam" id="PF01475">
    <property type="entry name" value="FUR"/>
    <property type="match status" value="1"/>
</dbReference>
<keyword evidence="6" id="KW-0804">Transcription</keyword>
<evidence type="ECO:0000256" key="1">
    <source>
        <dbReference type="ARBA" id="ARBA00007957"/>
    </source>
</evidence>
<dbReference type="AlphaFoldDB" id="U1GTN7"/>
<dbReference type="GO" id="GO:1900376">
    <property type="term" value="P:regulation of secondary metabolite biosynthetic process"/>
    <property type="evidence" value="ECO:0007669"/>
    <property type="project" value="TreeGrafter"/>
</dbReference>
<dbReference type="Gene3D" id="1.10.10.10">
    <property type="entry name" value="Winged helix-like DNA-binding domain superfamily/Winged helix DNA-binding domain"/>
    <property type="match status" value="1"/>
</dbReference>
<reference evidence="11 12" key="1">
    <citation type="submission" date="2013-08" db="EMBL/GenBank/DDBJ databases">
        <authorList>
            <person name="Durkin A.S."/>
            <person name="Haft D.R."/>
            <person name="McCorrison J."/>
            <person name="Torralba M."/>
            <person name="Gillis M."/>
            <person name="Haft D.H."/>
            <person name="Methe B."/>
            <person name="Sutton G."/>
            <person name="Nelson K.E."/>
        </authorList>
    </citation>
    <scope>NUCLEOTIDE SEQUENCE [LARGE SCALE GENOMIC DNA]</scope>
    <source>
        <strain evidence="10 12">ATCC 35536</strain>
        <strain evidence="9 11">VPI DR56BR1116</strain>
    </source>
</reference>
<gene>
    <name evidence="10" type="ORF">HMPREF0860_0845</name>
    <name evidence="9" type="ORF">HMPREF1325_2109</name>
</gene>
<name>U1GTN7_TRESO</name>
<feature type="binding site" evidence="7">
    <location>
        <position position="144"/>
    </location>
    <ligand>
        <name>Zn(2+)</name>
        <dbReference type="ChEBI" id="CHEBI:29105"/>
    </ligand>
</feature>
<keyword evidence="3 7" id="KW-0862">Zinc</keyword>
<dbReference type="InterPro" id="IPR036390">
    <property type="entry name" value="WH_DNA-bd_sf"/>
</dbReference>
<proteinExistence type="inferred from homology"/>
<comment type="similarity">
    <text evidence="1">Belongs to the Fur family.</text>
</comment>
<feature type="binding site" evidence="8">
    <location>
        <position position="95"/>
    </location>
    <ligand>
        <name>Fe cation</name>
        <dbReference type="ChEBI" id="CHEBI:24875"/>
    </ligand>
</feature>
<dbReference type="SUPFAM" id="SSF46785">
    <property type="entry name" value="Winged helix' DNA-binding domain"/>
    <property type="match status" value="1"/>
</dbReference>
<keyword evidence="12" id="KW-1185">Reference proteome</keyword>
<dbReference type="GO" id="GO:0008270">
    <property type="term" value="F:zinc ion binding"/>
    <property type="evidence" value="ECO:0007669"/>
    <property type="project" value="TreeGrafter"/>
</dbReference>
<evidence type="ECO:0000313" key="10">
    <source>
        <dbReference type="EMBL" id="ERK04505.1"/>
    </source>
</evidence>
<evidence type="ECO:0000256" key="5">
    <source>
        <dbReference type="ARBA" id="ARBA00023125"/>
    </source>
</evidence>
<comment type="caution">
    <text evidence="9">The sequence shown here is derived from an EMBL/GenBank/DDBJ whole genome shotgun (WGS) entry which is preliminary data.</text>
</comment>
<evidence type="ECO:0000256" key="7">
    <source>
        <dbReference type="PIRSR" id="PIRSR602481-1"/>
    </source>
</evidence>
<dbReference type="EMBL" id="AUZJ01000013">
    <property type="protein sequence ID" value="ERF61300.1"/>
    <property type="molecule type" value="Genomic_DNA"/>
</dbReference>
<comment type="cofactor">
    <cofactor evidence="7">
        <name>Zn(2+)</name>
        <dbReference type="ChEBI" id="CHEBI:29105"/>
    </cofactor>
    <text evidence="7">Binds 1 zinc ion per subunit.</text>
</comment>
<evidence type="ECO:0000256" key="4">
    <source>
        <dbReference type="ARBA" id="ARBA00023015"/>
    </source>
</evidence>
<dbReference type="STRING" id="1125725.HMPREF1325_2109"/>
<dbReference type="Proteomes" id="UP000016646">
    <property type="component" value="Unassembled WGS sequence"/>
</dbReference>
<keyword evidence="7" id="KW-0479">Metal-binding</keyword>
<protein>
    <submittedName>
        <fullName evidence="9">Ferric uptake regulator family protein</fullName>
    </submittedName>
</protein>
<evidence type="ECO:0000256" key="3">
    <source>
        <dbReference type="ARBA" id="ARBA00022833"/>
    </source>
</evidence>
<sequence length="165" mass="18695">MRIVLILRIARMNTKSQYKTKQHEELLAFLESMKGTHITVHAVCSYFKSHGKAIGTATVYRRLEHMVEEGIVNKYIIDANSPACFEYTGGKKRHDAEPYFHCKCKDCGKLIHVCCSKFSAMQSHLLASHGFKIDSYRTVLYGTCGECSGRKHARCSAGKRNVCRD</sequence>
<dbReference type="GO" id="GO:0045892">
    <property type="term" value="P:negative regulation of DNA-templated transcription"/>
    <property type="evidence" value="ECO:0007669"/>
    <property type="project" value="TreeGrafter"/>
</dbReference>
<keyword evidence="5" id="KW-0238">DNA-binding</keyword>
<dbReference type="Proteomes" id="UP000016412">
    <property type="component" value="Unassembled WGS sequence"/>
</dbReference>
<feature type="binding site" evidence="7">
    <location>
        <position position="104"/>
    </location>
    <ligand>
        <name>Zn(2+)</name>
        <dbReference type="ChEBI" id="CHEBI:29105"/>
    </ligand>
</feature>
<dbReference type="Gene3D" id="3.30.1490.190">
    <property type="match status" value="1"/>
</dbReference>
<organism evidence="9 11">
    <name type="scientific">Treponema socranskii subsp. socranskii VPI DR56BR1116 = ATCC 35536</name>
    <dbReference type="NCBI Taxonomy" id="1125725"/>
    <lineage>
        <taxon>Bacteria</taxon>
        <taxon>Pseudomonadati</taxon>
        <taxon>Spirochaetota</taxon>
        <taxon>Spirochaetia</taxon>
        <taxon>Spirochaetales</taxon>
        <taxon>Treponemataceae</taxon>
        <taxon>Treponema</taxon>
    </lineage>
</organism>
<keyword evidence="4" id="KW-0805">Transcription regulation</keyword>
<dbReference type="GO" id="GO:0000976">
    <property type="term" value="F:transcription cis-regulatory region binding"/>
    <property type="evidence" value="ECO:0007669"/>
    <property type="project" value="TreeGrafter"/>
</dbReference>
<dbReference type="InterPro" id="IPR043135">
    <property type="entry name" value="Fur_C"/>
</dbReference>
<accession>U1GTN7</accession>
<dbReference type="PANTHER" id="PTHR33202:SF7">
    <property type="entry name" value="FERRIC UPTAKE REGULATION PROTEIN"/>
    <property type="match status" value="1"/>
</dbReference>
<dbReference type="PANTHER" id="PTHR33202">
    <property type="entry name" value="ZINC UPTAKE REGULATION PROTEIN"/>
    <property type="match status" value="1"/>
</dbReference>
<evidence type="ECO:0000256" key="6">
    <source>
        <dbReference type="ARBA" id="ARBA00023163"/>
    </source>
</evidence>
<evidence type="ECO:0000256" key="2">
    <source>
        <dbReference type="ARBA" id="ARBA00022491"/>
    </source>
</evidence>
<evidence type="ECO:0000313" key="11">
    <source>
        <dbReference type="Proteomes" id="UP000016412"/>
    </source>
</evidence>
<keyword evidence="8" id="KW-0408">Iron</keyword>
<comment type="cofactor">
    <cofactor evidence="8">
        <name>Mn(2+)</name>
        <dbReference type="ChEBI" id="CHEBI:29035"/>
    </cofactor>
    <cofactor evidence="8">
        <name>Fe(2+)</name>
        <dbReference type="ChEBI" id="CHEBI:29033"/>
    </cofactor>
    <text evidence="8">Binds 1 Mn(2+) or Fe(2+) ion per subunit.</text>
</comment>
<feature type="binding site" evidence="7">
    <location>
        <position position="107"/>
    </location>
    <ligand>
        <name>Zn(2+)</name>
        <dbReference type="ChEBI" id="CHEBI:29105"/>
    </ligand>
</feature>
<evidence type="ECO:0000313" key="9">
    <source>
        <dbReference type="EMBL" id="ERF61300.1"/>
    </source>
</evidence>